<feature type="domain" description="Myb/SANT-like" evidence="1">
    <location>
        <begin position="2"/>
        <end position="102"/>
    </location>
</feature>
<sequence>MTWSHRKKEVLVNALKSIVSTGWKYENGFCHGYLQQLEAYMLKAFPNTDLKAEPHINSKIHVLKKKYYASLVGMMEKNGFGLDYNKAKVTVDENQNSVWDEYVKIDPTAKNMRYKWWPFLPRKIVRLVSTQKIYLMQLMQKWKSIAEARLLCANDRVKSGLWLV</sequence>
<dbReference type="PANTHER" id="PTHR46250:SF15">
    <property type="entry name" value="OS01G0523800 PROTEIN"/>
    <property type="match status" value="1"/>
</dbReference>
<gene>
    <name evidence="2" type="ORF">Slati_2184200</name>
</gene>
<proteinExistence type="predicted"/>
<evidence type="ECO:0000313" key="2">
    <source>
        <dbReference type="EMBL" id="KAL0444615.1"/>
    </source>
</evidence>
<evidence type="ECO:0000259" key="1">
    <source>
        <dbReference type="Pfam" id="PF12776"/>
    </source>
</evidence>
<reference evidence="2" key="2">
    <citation type="journal article" date="2024" name="Plant">
        <title>Genomic evolution and insights into agronomic trait innovations of Sesamum species.</title>
        <authorList>
            <person name="Miao H."/>
            <person name="Wang L."/>
            <person name="Qu L."/>
            <person name="Liu H."/>
            <person name="Sun Y."/>
            <person name="Le M."/>
            <person name="Wang Q."/>
            <person name="Wei S."/>
            <person name="Zheng Y."/>
            <person name="Lin W."/>
            <person name="Duan Y."/>
            <person name="Cao H."/>
            <person name="Xiong S."/>
            <person name="Wang X."/>
            <person name="Wei L."/>
            <person name="Li C."/>
            <person name="Ma Q."/>
            <person name="Ju M."/>
            <person name="Zhao R."/>
            <person name="Li G."/>
            <person name="Mu C."/>
            <person name="Tian Q."/>
            <person name="Mei H."/>
            <person name="Zhang T."/>
            <person name="Gao T."/>
            <person name="Zhang H."/>
        </authorList>
    </citation>
    <scope>NUCLEOTIDE SEQUENCE</scope>
    <source>
        <strain evidence="2">KEN1</strain>
    </source>
</reference>
<dbReference type="InterPro" id="IPR024752">
    <property type="entry name" value="Myb/SANT-like_dom"/>
</dbReference>
<accession>A0AAW2WWY7</accession>
<reference evidence="2" key="1">
    <citation type="submission" date="2020-06" db="EMBL/GenBank/DDBJ databases">
        <authorList>
            <person name="Li T."/>
            <person name="Hu X."/>
            <person name="Zhang T."/>
            <person name="Song X."/>
            <person name="Zhang H."/>
            <person name="Dai N."/>
            <person name="Sheng W."/>
            <person name="Hou X."/>
            <person name="Wei L."/>
        </authorList>
    </citation>
    <scope>NUCLEOTIDE SEQUENCE</scope>
    <source>
        <strain evidence="2">KEN1</strain>
        <tissue evidence="2">Leaf</tissue>
    </source>
</reference>
<dbReference type="AlphaFoldDB" id="A0AAW2WWY7"/>
<dbReference type="Pfam" id="PF12776">
    <property type="entry name" value="Myb_DNA-bind_3"/>
    <property type="match status" value="1"/>
</dbReference>
<dbReference type="PANTHER" id="PTHR46250">
    <property type="entry name" value="MYB/SANT-LIKE DNA-BINDING DOMAIN PROTEIN-RELATED"/>
    <property type="match status" value="1"/>
</dbReference>
<dbReference type="EMBL" id="JACGWN010000007">
    <property type="protein sequence ID" value="KAL0444615.1"/>
    <property type="molecule type" value="Genomic_DNA"/>
</dbReference>
<organism evidence="2">
    <name type="scientific">Sesamum latifolium</name>
    <dbReference type="NCBI Taxonomy" id="2727402"/>
    <lineage>
        <taxon>Eukaryota</taxon>
        <taxon>Viridiplantae</taxon>
        <taxon>Streptophyta</taxon>
        <taxon>Embryophyta</taxon>
        <taxon>Tracheophyta</taxon>
        <taxon>Spermatophyta</taxon>
        <taxon>Magnoliopsida</taxon>
        <taxon>eudicotyledons</taxon>
        <taxon>Gunneridae</taxon>
        <taxon>Pentapetalae</taxon>
        <taxon>asterids</taxon>
        <taxon>lamiids</taxon>
        <taxon>Lamiales</taxon>
        <taxon>Pedaliaceae</taxon>
        <taxon>Sesamum</taxon>
    </lineage>
</organism>
<comment type="caution">
    <text evidence="2">The sequence shown here is derived from an EMBL/GenBank/DDBJ whole genome shotgun (WGS) entry which is preliminary data.</text>
</comment>
<protein>
    <recommendedName>
        <fullName evidence="1">Myb/SANT-like domain-containing protein</fullName>
    </recommendedName>
</protein>
<name>A0AAW2WWY7_9LAMI</name>